<evidence type="ECO:0000313" key="2">
    <source>
        <dbReference type="Proteomes" id="UP001187192"/>
    </source>
</evidence>
<dbReference type="EMBL" id="BTGU01005197">
    <property type="protein sequence ID" value="GMN20722.1"/>
    <property type="molecule type" value="Genomic_DNA"/>
</dbReference>
<dbReference type="AlphaFoldDB" id="A0AA87YR61"/>
<organism evidence="1 2">
    <name type="scientific">Ficus carica</name>
    <name type="common">Common fig</name>
    <dbReference type="NCBI Taxonomy" id="3494"/>
    <lineage>
        <taxon>Eukaryota</taxon>
        <taxon>Viridiplantae</taxon>
        <taxon>Streptophyta</taxon>
        <taxon>Embryophyta</taxon>
        <taxon>Tracheophyta</taxon>
        <taxon>Spermatophyta</taxon>
        <taxon>Magnoliopsida</taxon>
        <taxon>eudicotyledons</taxon>
        <taxon>Gunneridae</taxon>
        <taxon>Pentapetalae</taxon>
        <taxon>rosids</taxon>
        <taxon>fabids</taxon>
        <taxon>Rosales</taxon>
        <taxon>Moraceae</taxon>
        <taxon>Ficeae</taxon>
        <taxon>Ficus</taxon>
    </lineage>
</organism>
<protein>
    <submittedName>
        <fullName evidence="1">Uncharacterized protein</fullName>
    </submittedName>
</protein>
<reference evidence="1" key="1">
    <citation type="submission" date="2023-07" db="EMBL/GenBank/DDBJ databases">
        <title>draft genome sequence of fig (Ficus carica).</title>
        <authorList>
            <person name="Takahashi T."/>
            <person name="Nishimura K."/>
        </authorList>
    </citation>
    <scope>NUCLEOTIDE SEQUENCE</scope>
</reference>
<proteinExistence type="predicted"/>
<name>A0AA87YR61_FICCA</name>
<accession>A0AA87YR61</accession>
<sequence length="45" mass="5125">FAKDIEAAIKVEVEEEERECRALLLSIQPTRVKPPTIIISNSEEE</sequence>
<comment type="caution">
    <text evidence="1">The sequence shown here is derived from an EMBL/GenBank/DDBJ whole genome shotgun (WGS) entry which is preliminary data.</text>
</comment>
<evidence type="ECO:0000313" key="1">
    <source>
        <dbReference type="EMBL" id="GMN20722.1"/>
    </source>
</evidence>
<keyword evidence="2" id="KW-1185">Reference proteome</keyword>
<gene>
    <name evidence="1" type="ORF">TIFTF001_047158</name>
</gene>
<dbReference type="Proteomes" id="UP001187192">
    <property type="component" value="Unassembled WGS sequence"/>
</dbReference>
<feature type="non-terminal residue" evidence="1">
    <location>
        <position position="1"/>
    </location>
</feature>